<evidence type="ECO:0000256" key="9">
    <source>
        <dbReference type="SAM" id="MobiDB-lite"/>
    </source>
</evidence>
<dbReference type="Pfam" id="PF00912">
    <property type="entry name" value="Transgly"/>
    <property type="match status" value="1"/>
</dbReference>
<dbReference type="SUPFAM" id="SSF53955">
    <property type="entry name" value="Lysozyme-like"/>
    <property type="match status" value="1"/>
</dbReference>
<dbReference type="InterPro" id="IPR023346">
    <property type="entry name" value="Lysozyme-like_dom_sf"/>
</dbReference>
<comment type="caution">
    <text evidence="13">The sequence shown here is derived from an EMBL/GenBank/DDBJ whole genome shotgun (WGS) entry which is preliminary data.</text>
</comment>
<keyword evidence="1" id="KW-0121">Carboxypeptidase</keyword>
<reference evidence="14" key="1">
    <citation type="submission" date="2016-01" db="EMBL/GenBank/DDBJ databases">
        <authorList>
            <person name="Mitreva M."/>
            <person name="Pepin K.H."/>
            <person name="Mihindukulasuriya K.A."/>
            <person name="Fulton R."/>
            <person name="Fronick C."/>
            <person name="O'Laughlin M."/>
            <person name="Miner T."/>
            <person name="Herter B."/>
            <person name="Rosa B.A."/>
            <person name="Cordes M."/>
            <person name="Tomlinson C."/>
            <person name="Wollam A."/>
            <person name="Palsikar V.B."/>
            <person name="Mardis E.R."/>
            <person name="Wilson R.K."/>
        </authorList>
    </citation>
    <scope>NUCLEOTIDE SEQUENCE [LARGE SCALE GENOMIC DNA]</scope>
    <source>
        <strain evidence="14">DNF00729</strain>
    </source>
</reference>
<dbReference type="RefSeq" id="WP_068366145.1">
    <property type="nucleotide sequence ID" value="NZ_KQ960155.1"/>
</dbReference>
<dbReference type="GO" id="GO:0008658">
    <property type="term" value="F:penicillin binding"/>
    <property type="evidence" value="ECO:0007669"/>
    <property type="project" value="InterPro"/>
</dbReference>
<feature type="domain" description="Penicillin-binding protein transpeptidase" evidence="11">
    <location>
        <begin position="418"/>
        <end position="679"/>
    </location>
</feature>
<dbReference type="Pfam" id="PF00905">
    <property type="entry name" value="Transpeptidase"/>
    <property type="match status" value="1"/>
</dbReference>
<dbReference type="SUPFAM" id="SSF56601">
    <property type="entry name" value="beta-lactamase/transpeptidase-like"/>
    <property type="match status" value="1"/>
</dbReference>
<dbReference type="PATRIC" id="fig|755172.3.peg.104"/>
<sequence length="809" mass="88848">MPRKRGQTRREDHNLRWSSAFKIIFLLFVIAGITLVGIAFSYAITAISESPEIDPKNVRAAIAETSVVRDKDGENVERLVQNEYSQWVSIDRMPDHLQEAAIAIEDQRFYEHGGVDFRRLISATLKNLKDMDFSQGGSTITMQVAKNLYTSPVKSYARKFQDIYYAFQLESNLSKKQILEAYLNSAAFSKGTIGVEAAAKSFFNKDVKDLTLAESAMIVGITNRPSEYTPYNVAPIEDGEDLESIDLALIPATENKGEKAGKDTRKLADKLAELNLIDAFEKNQIKSGDIVVGKAVPNPASKKRQELILHKMNSLGMIDESTMKDAINEPIDLNLGVRTTKGISSYYVDAVKDEVLSILRAQGHKEEEAQNILYNGGLTIETPLDLNVQKILEDKVAQNSFFPGRHTDKNGIIQPQVGITVMNHQTGQVIAIVGGRGIGGNNILNRAKNPRQPGSSIKPIGPYLALLNDGGTAGDVYRDLPRPGGWPKNSTGYQGYATVRNLIRNSSNVGAYLVGKGLASDENAASQKMIDNLKKMQISSIVTPEDDDRYVNIDTQKYNDVNLASLTLGGMTVGISPLEMAGAFSTFPNGGQFIKPSFVDKITDKTGKVIFENKREATEITSPQNAYIMTSMLQTVVKSGTGTYANFGGQAIAGKTGTTNRKRDSWFVGFTPYYTASVWIGNDDNTPLWDYSRMAANLWRSIMRDVHKDLEYKDFKEPEDGLYKKYIPVAGYTEIFAEGTSPKGLKNLYRNVPPKPKTEDKKDNENKDNKDNKNGSDNSSGKTGQSSGKSGQGSGNSKGKGGSSSKKSQ</sequence>
<feature type="compositionally biased region" description="Low complexity" evidence="9">
    <location>
        <begin position="775"/>
        <end position="789"/>
    </location>
</feature>
<dbReference type="AlphaFoldDB" id="A0A134AKZ4"/>
<keyword evidence="14" id="KW-1185">Reference proteome</keyword>
<keyword evidence="10" id="KW-0472">Membrane</keyword>
<keyword evidence="10" id="KW-1133">Transmembrane helix</keyword>
<dbReference type="EMBL" id="LSDG01000002">
    <property type="protein sequence ID" value="KXB68396.1"/>
    <property type="molecule type" value="Genomic_DNA"/>
</dbReference>
<keyword evidence="2" id="KW-0645">Protease</keyword>
<evidence type="ECO:0000256" key="7">
    <source>
        <dbReference type="ARBA" id="ARBA00034000"/>
    </source>
</evidence>
<evidence type="ECO:0000256" key="5">
    <source>
        <dbReference type="ARBA" id="ARBA00022801"/>
    </source>
</evidence>
<dbReference type="GO" id="GO:0006508">
    <property type="term" value="P:proteolysis"/>
    <property type="evidence" value="ECO:0007669"/>
    <property type="project" value="UniProtKB-KW"/>
</dbReference>
<dbReference type="InterPro" id="IPR012338">
    <property type="entry name" value="Beta-lactam/transpept-like"/>
</dbReference>
<feature type="transmembrane region" description="Helical" evidence="10">
    <location>
        <begin position="21"/>
        <end position="44"/>
    </location>
</feature>
<evidence type="ECO:0000313" key="13">
    <source>
        <dbReference type="EMBL" id="KXB68396.1"/>
    </source>
</evidence>
<organism evidence="13 14">
    <name type="scientific">Aedoeadaptatus coxii</name>
    <dbReference type="NCBI Taxonomy" id="755172"/>
    <lineage>
        <taxon>Bacteria</taxon>
        <taxon>Bacillati</taxon>
        <taxon>Bacillota</taxon>
        <taxon>Tissierellia</taxon>
        <taxon>Tissierellales</taxon>
        <taxon>Peptoniphilaceae</taxon>
        <taxon>Aedoeadaptatus</taxon>
    </lineage>
</organism>
<keyword evidence="6" id="KW-0511">Multifunctional enzyme</keyword>
<dbReference type="PANTHER" id="PTHR32282:SF33">
    <property type="entry name" value="PEPTIDOGLYCAN GLYCOSYLTRANSFERASE"/>
    <property type="match status" value="1"/>
</dbReference>
<feature type="domain" description="Glycosyl transferase family 51" evidence="12">
    <location>
        <begin position="73"/>
        <end position="232"/>
    </location>
</feature>
<evidence type="ECO:0000313" key="14">
    <source>
        <dbReference type="Proteomes" id="UP000070442"/>
    </source>
</evidence>
<feature type="compositionally biased region" description="Basic and acidic residues" evidence="9">
    <location>
        <begin position="756"/>
        <end position="774"/>
    </location>
</feature>
<evidence type="ECO:0000256" key="3">
    <source>
        <dbReference type="ARBA" id="ARBA00022676"/>
    </source>
</evidence>
<dbReference type="GO" id="GO:0009002">
    <property type="term" value="F:serine-type D-Ala-D-Ala carboxypeptidase activity"/>
    <property type="evidence" value="ECO:0007669"/>
    <property type="project" value="UniProtKB-EC"/>
</dbReference>
<evidence type="ECO:0000256" key="10">
    <source>
        <dbReference type="SAM" id="Phobius"/>
    </source>
</evidence>
<dbReference type="InterPro" id="IPR001264">
    <property type="entry name" value="Glyco_trans_51"/>
</dbReference>
<comment type="catalytic activity">
    <reaction evidence="8">
        <text>[GlcNAc-(1-&gt;4)-Mur2Ac(oyl-L-Ala-gamma-D-Glu-L-Lys-D-Ala-D-Ala)](n)-di-trans,octa-cis-undecaprenyl diphosphate + beta-D-GlcNAc-(1-&gt;4)-Mur2Ac(oyl-L-Ala-gamma-D-Glu-L-Lys-D-Ala-D-Ala)-di-trans,octa-cis-undecaprenyl diphosphate = [GlcNAc-(1-&gt;4)-Mur2Ac(oyl-L-Ala-gamma-D-Glu-L-Lys-D-Ala-D-Ala)](n+1)-di-trans,octa-cis-undecaprenyl diphosphate + di-trans,octa-cis-undecaprenyl diphosphate + H(+)</text>
        <dbReference type="Rhea" id="RHEA:23708"/>
        <dbReference type="Rhea" id="RHEA-COMP:9602"/>
        <dbReference type="Rhea" id="RHEA-COMP:9603"/>
        <dbReference type="ChEBI" id="CHEBI:15378"/>
        <dbReference type="ChEBI" id="CHEBI:58405"/>
        <dbReference type="ChEBI" id="CHEBI:60033"/>
        <dbReference type="ChEBI" id="CHEBI:78435"/>
        <dbReference type="EC" id="2.4.99.28"/>
    </reaction>
</comment>
<dbReference type="InterPro" id="IPR036950">
    <property type="entry name" value="PBP_transglycosylase"/>
</dbReference>
<dbReference type="InterPro" id="IPR001460">
    <property type="entry name" value="PCN-bd_Tpept"/>
</dbReference>
<keyword evidence="4" id="KW-0808">Transferase</keyword>
<dbReference type="Gene3D" id="3.40.710.10">
    <property type="entry name" value="DD-peptidase/beta-lactamase superfamily"/>
    <property type="match status" value="1"/>
</dbReference>
<dbReference type="Gene3D" id="1.10.3810.10">
    <property type="entry name" value="Biosynthetic peptidoglycan transglycosylase-like"/>
    <property type="match status" value="1"/>
</dbReference>
<dbReference type="Proteomes" id="UP000070442">
    <property type="component" value="Unassembled WGS sequence"/>
</dbReference>
<evidence type="ECO:0000256" key="6">
    <source>
        <dbReference type="ARBA" id="ARBA00023268"/>
    </source>
</evidence>
<evidence type="ECO:0000256" key="4">
    <source>
        <dbReference type="ARBA" id="ARBA00022679"/>
    </source>
</evidence>
<evidence type="ECO:0000259" key="11">
    <source>
        <dbReference type="Pfam" id="PF00905"/>
    </source>
</evidence>
<keyword evidence="5" id="KW-0378">Hydrolase</keyword>
<evidence type="ECO:0000256" key="8">
    <source>
        <dbReference type="ARBA" id="ARBA00049902"/>
    </source>
</evidence>
<dbReference type="OrthoDB" id="9766909at2"/>
<evidence type="ECO:0000256" key="2">
    <source>
        <dbReference type="ARBA" id="ARBA00022670"/>
    </source>
</evidence>
<accession>A0A134AKZ4</accession>
<gene>
    <name evidence="13" type="ORF">HMPREF1863_00108</name>
</gene>
<proteinExistence type="predicted"/>
<evidence type="ECO:0000259" key="12">
    <source>
        <dbReference type="Pfam" id="PF00912"/>
    </source>
</evidence>
<comment type="catalytic activity">
    <reaction evidence="7">
        <text>Preferential cleavage: (Ac)2-L-Lys-D-Ala-|-D-Ala. Also transpeptidation of peptidyl-alanyl moieties that are N-acyl substituents of D-alanine.</text>
        <dbReference type="EC" id="3.4.16.4"/>
    </reaction>
</comment>
<name>A0A134AKZ4_9FIRM</name>
<evidence type="ECO:0000256" key="1">
    <source>
        <dbReference type="ARBA" id="ARBA00022645"/>
    </source>
</evidence>
<dbReference type="InterPro" id="IPR050396">
    <property type="entry name" value="Glycosyltr_51/Transpeptidase"/>
</dbReference>
<keyword evidence="10" id="KW-0812">Transmembrane</keyword>
<feature type="region of interest" description="Disordered" evidence="9">
    <location>
        <begin position="743"/>
        <end position="809"/>
    </location>
</feature>
<dbReference type="PANTHER" id="PTHR32282">
    <property type="entry name" value="BINDING PROTEIN TRANSPEPTIDASE, PUTATIVE-RELATED"/>
    <property type="match status" value="1"/>
</dbReference>
<feature type="compositionally biased region" description="Gly residues" evidence="9">
    <location>
        <begin position="790"/>
        <end position="802"/>
    </location>
</feature>
<dbReference type="GO" id="GO:0008955">
    <property type="term" value="F:peptidoglycan glycosyltransferase activity"/>
    <property type="evidence" value="ECO:0007669"/>
    <property type="project" value="UniProtKB-EC"/>
</dbReference>
<dbReference type="STRING" id="755172.HMPREF1863_00108"/>
<keyword evidence="3" id="KW-0328">Glycosyltransferase</keyword>
<protein>
    <submittedName>
        <fullName evidence="13">Transglycosylase</fullName>
    </submittedName>
</protein>